<protein>
    <submittedName>
        <fullName evidence="3">Succinyl-synthetase subunit alpha</fullName>
    </submittedName>
</protein>
<dbReference type="PANTHER" id="PTHR11815">
    <property type="entry name" value="SUCCINYL-COA SYNTHETASE BETA CHAIN"/>
    <property type="match status" value="1"/>
</dbReference>
<keyword evidence="1" id="KW-0547">Nucleotide-binding</keyword>
<dbReference type="InterPro" id="IPR005811">
    <property type="entry name" value="SUCC_ACL_C"/>
</dbReference>
<name>A0A1W5D6Q7_9LECA</name>
<reference evidence="4" key="1">
    <citation type="submission" date="2017-03" db="EMBL/GenBank/DDBJ databases">
        <authorList>
            <person name="Sharma R."/>
            <person name="Thines M."/>
        </authorList>
    </citation>
    <scope>NUCLEOTIDE SEQUENCE [LARGE SCALE GENOMIC DNA]</scope>
</reference>
<dbReference type="Gene3D" id="3.40.50.261">
    <property type="entry name" value="Succinyl-CoA synthetase domains"/>
    <property type="match status" value="1"/>
</dbReference>
<dbReference type="Pfam" id="PF00549">
    <property type="entry name" value="Ligase_CoA"/>
    <property type="match status" value="1"/>
</dbReference>
<dbReference type="EMBL" id="FWEW01002652">
    <property type="protein sequence ID" value="SLM38680.1"/>
    <property type="molecule type" value="Genomic_DNA"/>
</dbReference>
<dbReference type="InterPro" id="IPR016102">
    <property type="entry name" value="Succinyl-CoA_synth-like"/>
</dbReference>
<organism evidence="3 4">
    <name type="scientific">Lasallia pustulata</name>
    <dbReference type="NCBI Taxonomy" id="136370"/>
    <lineage>
        <taxon>Eukaryota</taxon>
        <taxon>Fungi</taxon>
        <taxon>Dikarya</taxon>
        <taxon>Ascomycota</taxon>
        <taxon>Pezizomycotina</taxon>
        <taxon>Lecanoromycetes</taxon>
        <taxon>OSLEUM clade</taxon>
        <taxon>Umbilicariomycetidae</taxon>
        <taxon>Umbilicariales</taxon>
        <taxon>Umbilicariaceae</taxon>
        <taxon>Lasallia</taxon>
    </lineage>
</organism>
<sequence>MNTVDALTGANIPVANFLDTGGKATAATVAASFRLVLADPRVRALFVNIFGGLTRCDMIAEGVLRAYRELGVAVPVVVRLRGTNEGCGQRVVS</sequence>
<dbReference type="Proteomes" id="UP000192927">
    <property type="component" value="Unassembled WGS sequence"/>
</dbReference>
<dbReference type="SUPFAM" id="SSF52210">
    <property type="entry name" value="Succinyl-CoA synthetase domains"/>
    <property type="match status" value="1"/>
</dbReference>
<dbReference type="GO" id="GO:0000166">
    <property type="term" value="F:nucleotide binding"/>
    <property type="evidence" value="ECO:0007669"/>
    <property type="project" value="UniProtKB-KW"/>
</dbReference>
<evidence type="ECO:0000313" key="3">
    <source>
        <dbReference type="EMBL" id="SLM38680.1"/>
    </source>
</evidence>
<keyword evidence="4" id="KW-1185">Reference proteome</keyword>
<dbReference type="PANTHER" id="PTHR11815:SF10">
    <property type="entry name" value="SUCCINATE--COA LIGASE [GDP-FORMING] SUBUNIT BETA, MITOCHONDRIAL"/>
    <property type="match status" value="1"/>
</dbReference>
<proteinExistence type="predicted"/>
<evidence type="ECO:0000256" key="1">
    <source>
        <dbReference type="ARBA" id="ARBA00022741"/>
    </source>
</evidence>
<feature type="domain" description="ATP-citrate synthase/succinyl-CoA ligase C-terminal" evidence="2">
    <location>
        <begin position="1"/>
        <end position="89"/>
    </location>
</feature>
<evidence type="ECO:0000259" key="2">
    <source>
        <dbReference type="Pfam" id="PF00549"/>
    </source>
</evidence>
<dbReference type="GO" id="GO:0042709">
    <property type="term" value="C:succinate-CoA ligase complex"/>
    <property type="evidence" value="ECO:0007669"/>
    <property type="project" value="TreeGrafter"/>
</dbReference>
<dbReference type="GO" id="GO:0006104">
    <property type="term" value="P:succinyl-CoA metabolic process"/>
    <property type="evidence" value="ECO:0007669"/>
    <property type="project" value="TreeGrafter"/>
</dbReference>
<dbReference type="AlphaFoldDB" id="A0A1W5D6Q7"/>
<evidence type="ECO:0000313" key="4">
    <source>
        <dbReference type="Proteomes" id="UP000192927"/>
    </source>
</evidence>
<accession>A0A1W5D6Q7</accession>
<dbReference type="GO" id="GO:0006099">
    <property type="term" value="P:tricarboxylic acid cycle"/>
    <property type="evidence" value="ECO:0007669"/>
    <property type="project" value="TreeGrafter"/>
</dbReference>
<dbReference type="GO" id="GO:0005829">
    <property type="term" value="C:cytosol"/>
    <property type="evidence" value="ECO:0007669"/>
    <property type="project" value="TreeGrafter"/>
</dbReference>
<dbReference type="GO" id="GO:0004775">
    <property type="term" value="F:succinate-CoA ligase (ADP-forming) activity"/>
    <property type="evidence" value="ECO:0007669"/>
    <property type="project" value="TreeGrafter"/>
</dbReference>